<sequence length="450" mass="51276">MKDDPSGFVSLSFELYLKIFAELDGRDLIRLGKTCTTLREVTQQRRVWEDALMLTCRRHELFEPSYSIDTMGLKELQLAALGPWVWHNKIHKAGRMGRVLNPLGNKQFQWCTPKSRWASVPIDAAELLLIPGGRYLVTISTGMGVEEARRFISLWDLGGSMGTPLSIVETSSQGRCSLHGPELVSRSLRFVVQIIREGTRVLQVYEVGPLPESCQSRLLDELSNCIQNGKVFFRLTYRDGNRRQPFFIWDFKSSRLVSWLWEPSEVMILETTFIQSHVIAFTKDSVVAWAVPSVEHWASSKLTMKKGKHTVIFLTHQWGEKVVPGITSDYMLCRLDIKDDFAGAALTSISNIHHKRQHISDTPNICRMPQWGYSPARWSRAVKLNCVQQRRSATEDFRVALLSNVWQGRMVSGCYWALHDGGDPNPYVEEEEELDDEEGGVGCFHILDLS</sequence>
<feature type="domain" description="F-box" evidence="1">
    <location>
        <begin position="5"/>
        <end position="51"/>
    </location>
</feature>
<dbReference type="InterPro" id="IPR036047">
    <property type="entry name" value="F-box-like_dom_sf"/>
</dbReference>
<dbReference type="PROSITE" id="PS50181">
    <property type="entry name" value="FBOX"/>
    <property type="match status" value="1"/>
</dbReference>
<dbReference type="Gene3D" id="1.20.1280.50">
    <property type="match status" value="1"/>
</dbReference>
<dbReference type="Proteomes" id="UP000521943">
    <property type="component" value="Unassembled WGS sequence"/>
</dbReference>
<evidence type="ECO:0000313" key="2">
    <source>
        <dbReference type="EMBL" id="KAF6762047.1"/>
    </source>
</evidence>
<dbReference type="SUPFAM" id="SSF81383">
    <property type="entry name" value="F-box domain"/>
    <property type="match status" value="1"/>
</dbReference>
<evidence type="ECO:0000259" key="1">
    <source>
        <dbReference type="PROSITE" id="PS50181"/>
    </source>
</evidence>
<evidence type="ECO:0000313" key="3">
    <source>
        <dbReference type="Proteomes" id="UP000521943"/>
    </source>
</evidence>
<proteinExistence type="predicted"/>
<protein>
    <recommendedName>
        <fullName evidence="1">F-box domain-containing protein</fullName>
    </recommendedName>
</protein>
<dbReference type="OrthoDB" id="3145038at2759"/>
<comment type="caution">
    <text evidence="2">The sequence shown here is derived from an EMBL/GenBank/DDBJ whole genome shotgun (WGS) entry which is preliminary data.</text>
</comment>
<name>A0A8H6MFE2_9AGAR</name>
<accession>A0A8H6MFE2</accession>
<reference evidence="2 3" key="1">
    <citation type="submission" date="2020-07" db="EMBL/GenBank/DDBJ databases">
        <title>Comparative genomics of pyrophilous fungi reveals a link between fire events and developmental genes.</title>
        <authorList>
            <consortium name="DOE Joint Genome Institute"/>
            <person name="Steindorff A.S."/>
            <person name="Carver A."/>
            <person name="Calhoun S."/>
            <person name="Stillman K."/>
            <person name="Liu H."/>
            <person name="Lipzen A."/>
            <person name="Pangilinan J."/>
            <person name="Labutti K."/>
            <person name="Bruns T.D."/>
            <person name="Grigoriev I.V."/>
        </authorList>
    </citation>
    <scope>NUCLEOTIDE SEQUENCE [LARGE SCALE GENOMIC DNA]</scope>
    <source>
        <strain evidence="2 3">CBS 144469</strain>
    </source>
</reference>
<keyword evidence="3" id="KW-1185">Reference proteome</keyword>
<dbReference type="Pfam" id="PF00646">
    <property type="entry name" value="F-box"/>
    <property type="match status" value="1"/>
</dbReference>
<dbReference type="AlphaFoldDB" id="A0A8H6MFE2"/>
<dbReference type="InterPro" id="IPR001810">
    <property type="entry name" value="F-box_dom"/>
</dbReference>
<dbReference type="EMBL" id="JACGCI010000008">
    <property type="protein sequence ID" value="KAF6762047.1"/>
    <property type="molecule type" value="Genomic_DNA"/>
</dbReference>
<gene>
    <name evidence="2" type="ORF">DFP72DRAFT_877866</name>
</gene>
<dbReference type="SMART" id="SM00256">
    <property type="entry name" value="FBOX"/>
    <property type="match status" value="1"/>
</dbReference>
<organism evidence="2 3">
    <name type="scientific">Ephemerocybe angulata</name>
    <dbReference type="NCBI Taxonomy" id="980116"/>
    <lineage>
        <taxon>Eukaryota</taxon>
        <taxon>Fungi</taxon>
        <taxon>Dikarya</taxon>
        <taxon>Basidiomycota</taxon>
        <taxon>Agaricomycotina</taxon>
        <taxon>Agaricomycetes</taxon>
        <taxon>Agaricomycetidae</taxon>
        <taxon>Agaricales</taxon>
        <taxon>Agaricineae</taxon>
        <taxon>Psathyrellaceae</taxon>
        <taxon>Ephemerocybe</taxon>
    </lineage>
</organism>